<gene>
    <name evidence="2" type="ORF">Tco_1005337</name>
</gene>
<feature type="region of interest" description="Disordered" evidence="1">
    <location>
        <begin position="1"/>
        <end position="51"/>
    </location>
</feature>
<sequence>MARPYRYPGVIRGTSGTRVGRELVPPSPHRPRSGSSFDQDSGTNPGESAVGDAAVRYQAMVGDRSGPKYGSQRWWKPRGQVWDSSG</sequence>
<reference evidence="2" key="1">
    <citation type="journal article" date="2022" name="Int. J. Mol. Sci.">
        <title>Draft Genome of Tanacetum Coccineum: Genomic Comparison of Closely Related Tanacetum-Family Plants.</title>
        <authorList>
            <person name="Yamashiro T."/>
            <person name="Shiraishi A."/>
            <person name="Nakayama K."/>
            <person name="Satake H."/>
        </authorList>
    </citation>
    <scope>NUCLEOTIDE SEQUENCE</scope>
</reference>
<proteinExistence type="predicted"/>
<reference evidence="2" key="2">
    <citation type="submission" date="2022-01" db="EMBL/GenBank/DDBJ databases">
        <authorList>
            <person name="Yamashiro T."/>
            <person name="Shiraishi A."/>
            <person name="Satake H."/>
            <person name="Nakayama K."/>
        </authorList>
    </citation>
    <scope>NUCLEOTIDE SEQUENCE</scope>
</reference>
<dbReference type="Proteomes" id="UP001151760">
    <property type="component" value="Unassembled WGS sequence"/>
</dbReference>
<protein>
    <submittedName>
        <fullName evidence="2">Uncharacterized protein</fullName>
    </submittedName>
</protein>
<evidence type="ECO:0000313" key="2">
    <source>
        <dbReference type="EMBL" id="GJT61804.1"/>
    </source>
</evidence>
<name>A0ABQ5FFN5_9ASTR</name>
<evidence type="ECO:0000313" key="3">
    <source>
        <dbReference type="Proteomes" id="UP001151760"/>
    </source>
</evidence>
<dbReference type="EMBL" id="BQNB010017320">
    <property type="protein sequence ID" value="GJT61804.1"/>
    <property type="molecule type" value="Genomic_DNA"/>
</dbReference>
<comment type="caution">
    <text evidence="2">The sequence shown here is derived from an EMBL/GenBank/DDBJ whole genome shotgun (WGS) entry which is preliminary data.</text>
</comment>
<accession>A0ABQ5FFN5</accession>
<evidence type="ECO:0000256" key="1">
    <source>
        <dbReference type="SAM" id="MobiDB-lite"/>
    </source>
</evidence>
<feature type="compositionally biased region" description="Polar residues" evidence="1">
    <location>
        <begin position="37"/>
        <end position="46"/>
    </location>
</feature>
<feature type="region of interest" description="Disordered" evidence="1">
    <location>
        <begin position="63"/>
        <end position="86"/>
    </location>
</feature>
<organism evidence="2 3">
    <name type="scientific">Tanacetum coccineum</name>
    <dbReference type="NCBI Taxonomy" id="301880"/>
    <lineage>
        <taxon>Eukaryota</taxon>
        <taxon>Viridiplantae</taxon>
        <taxon>Streptophyta</taxon>
        <taxon>Embryophyta</taxon>
        <taxon>Tracheophyta</taxon>
        <taxon>Spermatophyta</taxon>
        <taxon>Magnoliopsida</taxon>
        <taxon>eudicotyledons</taxon>
        <taxon>Gunneridae</taxon>
        <taxon>Pentapetalae</taxon>
        <taxon>asterids</taxon>
        <taxon>campanulids</taxon>
        <taxon>Asterales</taxon>
        <taxon>Asteraceae</taxon>
        <taxon>Asteroideae</taxon>
        <taxon>Anthemideae</taxon>
        <taxon>Anthemidinae</taxon>
        <taxon>Tanacetum</taxon>
    </lineage>
</organism>
<keyword evidence="3" id="KW-1185">Reference proteome</keyword>